<dbReference type="OrthoDB" id="10072024at2759"/>
<dbReference type="SUPFAM" id="SSF54171">
    <property type="entry name" value="DNA-binding domain"/>
    <property type="match status" value="1"/>
</dbReference>
<dbReference type="Gene3D" id="3.30.890.10">
    <property type="entry name" value="Methyl-cpg-binding Protein 2, Chain A"/>
    <property type="match status" value="1"/>
</dbReference>
<protein>
    <recommendedName>
        <fullName evidence="6">MBD domain-containing protein</fullName>
    </recommendedName>
</protein>
<evidence type="ECO:0000259" key="6">
    <source>
        <dbReference type="PROSITE" id="PS50982"/>
    </source>
</evidence>
<proteinExistence type="predicted"/>
<feature type="non-terminal residue" evidence="7">
    <location>
        <position position="77"/>
    </location>
</feature>
<keyword evidence="5" id="KW-0539">Nucleus</keyword>
<sequence length="77" mass="8798">KIAVETFPADELPPGWIKEIKTKKRGNMTRKDLFFTDPKSGYTFYSKLDALRYLKTDDISKCAIRPIKQGSDSIKVS</sequence>
<feature type="non-terminal residue" evidence="7">
    <location>
        <position position="1"/>
    </location>
</feature>
<dbReference type="AlphaFoldDB" id="S8BWE3"/>
<dbReference type="Pfam" id="PF01429">
    <property type="entry name" value="MBD"/>
    <property type="match status" value="1"/>
</dbReference>
<dbReference type="GO" id="GO:0005634">
    <property type="term" value="C:nucleus"/>
    <property type="evidence" value="ECO:0007669"/>
    <property type="project" value="UniProtKB-SubCell"/>
</dbReference>
<dbReference type="PANTHER" id="PTHR34067">
    <property type="entry name" value="OS04G0193200 PROTEIN"/>
    <property type="match status" value="1"/>
</dbReference>
<name>S8BWE3_9LAMI</name>
<dbReference type="Proteomes" id="UP000015453">
    <property type="component" value="Unassembled WGS sequence"/>
</dbReference>
<keyword evidence="4" id="KW-0804">Transcription</keyword>
<evidence type="ECO:0000313" key="7">
    <source>
        <dbReference type="EMBL" id="EPS58890.1"/>
    </source>
</evidence>
<evidence type="ECO:0000256" key="2">
    <source>
        <dbReference type="ARBA" id="ARBA00023015"/>
    </source>
</evidence>
<evidence type="ECO:0000256" key="1">
    <source>
        <dbReference type="ARBA" id="ARBA00004123"/>
    </source>
</evidence>
<dbReference type="InterPro" id="IPR038945">
    <property type="entry name" value="MBD13-like"/>
</dbReference>
<accession>S8BWE3</accession>
<keyword evidence="8" id="KW-1185">Reference proteome</keyword>
<reference evidence="7 8" key="1">
    <citation type="journal article" date="2013" name="BMC Genomics">
        <title>The miniature genome of a carnivorous plant Genlisea aurea contains a low number of genes and short non-coding sequences.</title>
        <authorList>
            <person name="Leushkin E.V."/>
            <person name="Sutormin R.A."/>
            <person name="Nabieva E.R."/>
            <person name="Penin A.A."/>
            <person name="Kondrashov A.S."/>
            <person name="Logacheva M.D."/>
        </authorList>
    </citation>
    <scope>NUCLEOTIDE SEQUENCE [LARGE SCALE GENOMIC DNA]</scope>
</reference>
<dbReference type="PROSITE" id="PS50982">
    <property type="entry name" value="MBD"/>
    <property type="match status" value="1"/>
</dbReference>
<evidence type="ECO:0000256" key="5">
    <source>
        <dbReference type="ARBA" id="ARBA00023242"/>
    </source>
</evidence>
<dbReference type="PANTHER" id="PTHR34067:SF20">
    <property type="entry name" value="OS08G0206700 PROTEIN"/>
    <property type="match status" value="1"/>
</dbReference>
<gene>
    <name evidence="7" type="ORF">M569_15921</name>
</gene>
<dbReference type="GO" id="GO:0003677">
    <property type="term" value="F:DNA binding"/>
    <property type="evidence" value="ECO:0007669"/>
    <property type="project" value="UniProtKB-KW"/>
</dbReference>
<evidence type="ECO:0000256" key="4">
    <source>
        <dbReference type="ARBA" id="ARBA00023163"/>
    </source>
</evidence>
<feature type="domain" description="MBD" evidence="6">
    <location>
        <begin position="2"/>
        <end position="77"/>
    </location>
</feature>
<dbReference type="EMBL" id="AUSU01008820">
    <property type="protein sequence ID" value="EPS58890.1"/>
    <property type="molecule type" value="Genomic_DNA"/>
</dbReference>
<dbReference type="InterPro" id="IPR001739">
    <property type="entry name" value="Methyl_CpG_DNA-bd"/>
</dbReference>
<evidence type="ECO:0000256" key="3">
    <source>
        <dbReference type="ARBA" id="ARBA00023125"/>
    </source>
</evidence>
<evidence type="ECO:0000313" key="8">
    <source>
        <dbReference type="Proteomes" id="UP000015453"/>
    </source>
</evidence>
<comment type="subcellular location">
    <subcellularLocation>
        <location evidence="1">Nucleus</location>
    </subcellularLocation>
</comment>
<comment type="caution">
    <text evidence="7">The sequence shown here is derived from an EMBL/GenBank/DDBJ whole genome shotgun (WGS) entry which is preliminary data.</text>
</comment>
<dbReference type="InterPro" id="IPR016177">
    <property type="entry name" value="DNA-bd_dom_sf"/>
</dbReference>
<keyword evidence="3" id="KW-0238">DNA-binding</keyword>
<organism evidence="7 8">
    <name type="scientific">Genlisea aurea</name>
    <dbReference type="NCBI Taxonomy" id="192259"/>
    <lineage>
        <taxon>Eukaryota</taxon>
        <taxon>Viridiplantae</taxon>
        <taxon>Streptophyta</taxon>
        <taxon>Embryophyta</taxon>
        <taxon>Tracheophyta</taxon>
        <taxon>Spermatophyta</taxon>
        <taxon>Magnoliopsida</taxon>
        <taxon>eudicotyledons</taxon>
        <taxon>Gunneridae</taxon>
        <taxon>Pentapetalae</taxon>
        <taxon>asterids</taxon>
        <taxon>lamiids</taxon>
        <taxon>Lamiales</taxon>
        <taxon>Lentibulariaceae</taxon>
        <taxon>Genlisea</taxon>
    </lineage>
</organism>
<keyword evidence="2" id="KW-0805">Transcription regulation</keyword>